<dbReference type="InterPro" id="IPR011032">
    <property type="entry name" value="GroES-like_sf"/>
</dbReference>
<dbReference type="PANTHER" id="PTHR43677">
    <property type="entry name" value="SHORT-CHAIN DEHYDROGENASE/REDUCTASE"/>
    <property type="match status" value="1"/>
</dbReference>
<name>A0AA38VVD1_9PEZI</name>
<dbReference type="InterPro" id="IPR051397">
    <property type="entry name" value="Zn-ADH-like_protein"/>
</dbReference>
<gene>
    <name evidence="1" type="ORF">NKR23_g1688</name>
</gene>
<dbReference type="EMBL" id="JANBVO010000003">
    <property type="protein sequence ID" value="KAJ9155184.1"/>
    <property type="molecule type" value="Genomic_DNA"/>
</dbReference>
<keyword evidence="2" id="KW-1185">Reference proteome</keyword>
<protein>
    <submittedName>
        <fullName evidence="1">Quinone oxidoreductase</fullName>
    </submittedName>
</protein>
<sequence>MHAAQVQAWGEAPKWVEVPDLPPPTPSQIRLKVLATGIHRVVRAVANGATYGNSRPLPIIPGIDGVGVEEATGKHYYFTAWQSGSVAKHVNVERSAAIELPSGADVATIAALVNPAISSWMALTRRAGAGTPALPAGFSVLVVGATSISGRLAAPVARHFGAGRIIGAAKNKAALDGVEGLDERIVLDDADATTFAPLGHVDVVLDYAGGPYPAMVITALKPQREVIYIQIGIVSGDDDFHVPAILLRTRQVSIRGSGPGAWDAADLAKETEPLLHALRGVRANDTFHVAKMSDIEKLWNDKSLGYKRLVFTP</sequence>
<dbReference type="Gene3D" id="3.40.50.720">
    <property type="entry name" value="NAD(P)-binding Rossmann-like Domain"/>
    <property type="match status" value="1"/>
</dbReference>
<dbReference type="SUPFAM" id="SSF50129">
    <property type="entry name" value="GroES-like"/>
    <property type="match status" value="1"/>
</dbReference>
<reference evidence="1" key="1">
    <citation type="submission" date="2022-07" db="EMBL/GenBank/DDBJ databases">
        <title>Fungi with potential for degradation of polypropylene.</title>
        <authorList>
            <person name="Gostincar C."/>
        </authorList>
    </citation>
    <scope>NUCLEOTIDE SEQUENCE</scope>
    <source>
        <strain evidence="1">EXF-13308</strain>
    </source>
</reference>
<dbReference type="Proteomes" id="UP001174694">
    <property type="component" value="Unassembled WGS sequence"/>
</dbReference>
<dbReference type="GO" id="GO:0016491">
    <property type="term" value="F:oxidoreductase activity"/>
    <property type="evidence" value="ECO:0007669"/>
    <property type="project" value="TreeGrafter"/>
</dbReference>
<comment type="caution">
    <text evidence="1">The sequence shown here is derived from an EMBL/GenBank/DDBJ whole genome shotgun (WGS) entry which is preliminary data.</text>
</comment>
<dbReference type="AlphaFoldDB" id="A0AA38VVD1"/>
<dbReference type="Gene3D" id="3.90.180.10">
    <property type="entry name" value="Medium-chain alcohol dehydrogenases, catalytic domain"/>
    <property type="match status" value="1"/>
</dbReference>
<evidence type="ECO:0000313" key="1">
    <source>
        <dbReference type="EMBL" id="KAJ9155184.1"/>
    </source>
</evidence>
<accession>A0AA38VVD1</accession>
<organism evidence="1 2">
    <name type="scientific">Pleurostoma richardsiae</name>
    <dbReference type="NCBI Taxonomy" id="41990"/>
    <lineage>
        <taxon>Eukaryota</taxon>
        <taxon>Fungi</taxon>
        <taxon>Dikarya</taxon>
        <taxon>Ascomycota</taxon>
        <taxon>Pezizomycotina</taxon>
        <taxon>Sordariomycetes</taxon>
        <taxon>Sordariomycetidae</taxon>
        <taxon>Calosphaeriales</taxon>
        <taxon>Pleurostomataceae</taxon>
        <taxon>Pleurostoma</taxon>
    </lineage>
</organism>
<dbReference type="InterPro" id="IPR036291">
    <property type="entry name" value="NAD(P)-bd_dom_sf"/>
</dbReference>
<evidence type="ECO:0000313" key="2">
    <source>
        <dbReference type="Proteomes" id="UP001174694"/>
    </source>
</evidence>
<dbReference type="SUPFAM" id="SSF51735">
    <property type="entry name" value="NAD(P)-binding Rossmann-fold domains"/>
    <property type="match status" value="1"/>
</dbReference>
<dbReference type="PANTHER" id="PTHR43677:SF11">
    <property type="entry name" value="ZINC-CONTAINING ALCOHOL DEHYDROGENASE"/>
    <property type="match status" value="1"/>
</dbReference>
<proteinExistence type="predicted"/>